<dbReference type="SUPFAM" id="SSF55811">
    <property type="entry name" value="Nudix"/>
    <property type="match status" value="2"/>
</dbReference>
<keyword evidence="8" id="KW-0520">NAD</keyword>
<evidence type="ECO:0000256" key="4">
    <source>
        <dbReference type="ARBA" id="ARBA00012381"/>
    </source>
</evidence>
<dbReference type="InterPro" id="IPR050241">
    <property type="entry name" value="NAD-cap_RNA_hydrolase_NudC"/>
</dbReference>
<comment type="catalytic activity">
    <reaction evidence="9">
        <text>a 5'-end NAD(+)-phospho-ribonucleoside in mRNA + H2O = a 5'-end phospho-adenosine-phospho-ribonucleoside in mRNA + beta-nicotinamide D-ribonucleotide + 2 H(+)</text>
        <dbReference type="Rhea" id="RHEA:60876"/>
        <dbReference type="Rhea" id="RHEA-COMP:15698"/>
        <dbReference type="Rhea" id="RHEA-COMP:15719"/>
        <dbReference type="ChEBI" id="CHEBI:14649"/>
        <dbReference type="ChEBI" id="CHEBI:15377"/>
        <dbReference type="ChEBI" id="CHEBI:15378"/>
        <dbReference type="ChEBI" id="CHEBI:144029"/>
        <dbReference type="ChEBI" id="CHEBI:144051"/>
    </reaction>
    <physiologicalReaction direction="left-to-right" evidence="9">
        <dbReference type="Rhea" id="RHEA:60877"/>
    </physiologicalReaction>
</comment>
<dbReference type="EMBL" id="AECZ01000005">
    <property type="protein sequence ID" value="EFL52294.1"/>
    <property type="molecule type" value="Genomic_DNA"/>
</dbReference>
<feature type="domain" description="Nudix hydrolase" evidence="10">
    <location>
        <begin position="159"/>
        <end position="283"/>
    </location>
</feature>
<dbReference type="Gene3D" id="3.90.79.10">
    <property type="entry name" value="Nucleoside Triphosphate Pyrophosphohydrolase"/>
    <property type="match status" value="1"/>
</dbReference>
<dbReference type="PANTHER" id="PTHR42904:SF6">
    <property type="entry name" value="NAD-CAPPED RNA HYDROLASE NUDT12"/>
    <property type="match status" value="1"/>
</dbReference>
<dbReference type="PANTHER" id="PTHR42904">
    <property type="entry name" value="NUDIX HYDROLASE, NUDC SUBFAMILY"/>
    <property type="match status" value="1"/>
</dbReference>
<dbReference type="GO" id="GO:0006742">
    <property type="term" value="P:NADP+ catabolic process"/>
    <property type="evidence" value="ECO:0007669"/>
    <property type="project" value="TreeGrafter"/>
</dbReference>
<dbReference type="PROSITE" id="PS00893">
    <property type="entry name" value="NUDIX_BOX"/>
    <property type="match status" value="1"/>
</dbReference>
<evidence type="ECO:0000256" key="5">
    <source>
        <dbReference type="ARBA" id="ARBA00022723"/>
    </source>
</evidence>
<dbReference type="CDD" id="cd03429">
    <property type="entry name" value="NUDIX_NADH_pyrophosphatase_Nudt13"/>
    <property type="match status" value="1"/>
</dbReference>
<dbReference type="Gene3D" id="3.90.79.20">
    <property type="match status" value="1"/>
</dbReference>
<evidence type="ECO:0000256" key="6">
    <source>
        <dbReference type="ARBA" id="ARBA00022801"/>
    </source>
</evidence>
<dbReference type="RefSeq" id="WP_005991897.1">
    <property type="nucleotide sequence ID" value="NZ_AECZ01000005.1"/>
</dbReference>
<gene>
    <name evidence="11" type="ORF">DesfrDRAFT_1114</name>
</gene>
<keyword evidence="12" id="KW-1185">Reference proteome</keyword>
<dbReference type="STRING" id="596151.DesfrDRAFT_1114"/>
<dbReference type="InterPro" id="IPR049734">
    <property type="entry name" value="NudC-like_C"/>
</dbReference>
<evidence type="ECO:0000256" key="8">
    <source>
        <dbReference type="ARBA" id="ARBA00023027"/>
    </source>
</evidence>
<comment type="cofactor">
    <cofactor evidence="1">
        <name>Mg(2+)</name>
        <dbReference type="ChEBI" id="CHEBI:18420"/>
    </cofactor>
</comment>
<keyword evidence="6 11" id="KW-0378">Hydrolase</keyword>
<dbReference type="GO" id="GO:0019677">
    <property type="term" value="P:NAD+ catabolic process"/>
    <property type="evidence" value="ECO:0007669"/>
    <property type="project" value="TreeGrafter"/>
</dbReference>
<dbReference type="NCBIfam" id="NF001299">
    <property type="entry name" value="PRK00241.1"/>
    <property type="match status" value="1"/>
</dbReference>
<evidence type="ECO:0000256" key="3">
    <source>
        <dbReference type="ARBA" id="ARBA00009595"/>
    </source>
</evidence>
<accession>E1JU15</accession>
<dbReference type="Proteomes" id="UP000006250">
    <property type="component" value="Unassembled WGS sequence"/>
</dbReference>
<dbReference type="GO" id="GO:0046872">
    <property type="term" value="F:metal ion binding"/>
    <property type="evidence" value="ECO:0007669"/>
    <property type="project" value="UniProtKB-KW"/>
</dbReference>
<evidence type="ECO:0000313" key="11">
    <source>
        <dbReference type="EMBL" id="EFL52294.1"/>
    </source>
</evidence>
<dbReference type="eggNOG" id="COG2816">
    <property type="taxonomic scope" value="Bacteria"/>
</dbReference>
<protein>
    <recommendedName>
        <fullName evidence="4">NAD(+) diphosphatase</fullName>
        <ecNumber evidence="4">3.6.1.22</ecNumber>
    </recommendedName>
</protein>
<evidence type="ECO:0000256" key="1">
    <source>
        <dbReference type="ARBA" id="ARBA00001946"/>
    </source>
</evidence>
<dbReference type="OrthoDB" id="9791656at2"/>
<dbReference type="EC" id="3.6.1.22" evidence="4"/>
<evidence type="ECO:0000256" key="7">
    <source>
        <dbReference type="ARBA" id="ARBA00022842"/>
    </source>
</evidence>
<name>E1JU15_SOLFR</name>
<evidence type="ECO:0000256" key="9">
    <source>
        <dbReference type="ARBA" id="ARBA00023679"/>
    </source>
</evidence>
<comment type="cofactor">
    <cofactor evidence="2">
        <name>Zn(2+)</name>
        <dbReference type="ChEBI" id="CHEBI:29105"/>
    </cofactor>
</comment>
<dbReference type="Pfam" id="PF09296">
    <property type="entry name" value="NUDIX-like"/>
    <property type="match status" value="1"/>
</dbReference>
<proteinExistence type="inferred from homology"/>
<evidence type="ECO:0000313" key="12">
    <source>
        <dbReference type="Proteomes" id="UP000006250"/>
    </source>
</evidence>
<dbReference type="PROSITE" id="PS51462">
    <property type="entry name" value="NUDIX"/>
    <property type="match status" value="1"/>
</dbReference>
<dbReference type="Pfam" id="PF00293">
    <property type="entry name" value="NUDIX"/>
    <property type="match status" value="1"/>
</dbReference>
<dbReference type="GO" id="GO:0035529">
    <property type="term" value="F:NADH pyrophosphatase activity"/>
    <property type="evidence" value="ECO:0007669"/>
    <property type="project" value="TreeGrafter"/>
</dbReference>
<keyword evidence="5" id="KW-0479">Metal-binding</keyword>
<reference evidence="11 12" key="1">
    <citation type="submission" date="2010-08" db="EMBL/GenBank/DDBJ databases">
        <title>The draft genome of Desulfovibrio fructosovorans JJ.</title>
        <authorList>
            <consortium name="US DOE Joint Genome Institute (JGI-PGF)"/>
            <person name="Lucas S."/>
            <person name="Copeland A."/>
            <person name="Lapidus A."/>
            <person name="Cheng J.-F."/>
            <person name="Bruce D."/>
            <person name="Goodwin L."/>
            <person name="Pitluck S."/>
            <person name="Land M.L."/>
            <person name="Hauser L."/>
            <person name="Chang Y.-J."/>
            <person name="Jeffries C."/>
            <person name="Wall J.D."/>
            <person name="Stahl D.A."/>
            <person name="Arkin A.P."/>
            <person name="Dehal P."/>
            <person name="Stolyar S.M."/>
            <person name="Hazen T.C."/>
            <person name="Woyke T.J."/>
        </authorList>
    </citation>
    <scope>NUCLEOTIDE SEQUENCE [LARGE SCALE GENOMIC DNA]</scope>
    <source>
        <strain evidence="11 12">JJ</strain>
    </source>
</reference>
<dbReference type="InterPro" id="IPR015797">
    <property type="entry name" value="NUDIX_hydrolase-like_dom_sf"/>
</dbReference>
<sequence length="294" mass="32300">MPYPEMTLLAYNRDVIENDFIFGTPDRDVPGTPGFWLALRGNEMVMRPASGALELPFGLEPLPGPHAVSPVYVGTWQGKPLRAVRLEPEAAIPEPFVPVAAGYRGEALTEAQLTLSGLARQVLHWRDRSRICPACGGAPTEITGSFGARCTVCAREYYPRIHPAVIVLIRRGDEVLLVRKPDWPADQYGMVAGFVEFAESLEECVVREVLEETGLTIRDLRYVGSQNWPFPSQIMAGFVAEYAGGELVVDKTELETAQWFSPASPPPGLPPRTSIARRLLDRHAPELVAAASRP</sequence>
<comment type="similarity">
    <text evidence="3">Belongs to the Nudix hydrolase family. NudC subfamily.</text>
</comment>
<organism evidence="11 12">
    <name type="scientific">Solidesulfovibrio fructosivorans JJ]</name>
    <dbReference type="NCBI Taxonomy" id="596151"/>
    <lineage>
        <taxon>Bacteria</taxon>
        <taxon>Pseudomonadati</taxon>
        <taxon>Thermodesulfobacteriota</taxon>
        <taxon>Desulfovibrionia</taxon>
        <taxon>Desulfovibrionales</taxon>
        <taxon>Desulfovibrionaceae</taxon>
        <taxon>Solidesulfovibrio</taxon>
    </lineage>
</organism>
<dbReference type="AlphaFoldDB" id="E1JU15"/>
<evidence type="ECO:0000259" key="10">
    <source>
        <dbReference type="PROSITE" id="PS51462"/>
    </source>
</evidence>
<evidence type="ECO:0000256" key="2">
    <source>
        <dbReference type="ARBA" id="ARBA00001947"/>
    </source>
</evidence>
<dbReference type="InterPro" id="IPR015375">
    <property type="entry name" value="NADH_PPase-like_N"/>
</dbReference>
<dbReference type="InterPro" id="IPR000086">
    <property type="entry name" value="NUDIX_hydrolase_dom"/>
</dbReference>
<dbReference type="InterPro" id="IPR020084">
    <property type="entry name" value="NUDIX_hydrolase_CS"/>
</dbReference>
<comment type="caution">
    <text evidence="11">The sequence shown here is derived from an EMBL/GenBank/DDBJ whole genome shotgun (WGS) entry which is preliminary data.</text>
</comment>
<dbReference type="GO" id="GO:0005829">
    <property type="term" value="C:cytosol"/>
    <property type="evidence" value="ECO:0007669"/>
    <property type="project" value="TreeGrafter"/>
</dbReference>
<dbReference type="GO" id="GO:0110153">
    <property type="term" value="F:RNA NAD-cap (NMN-forming) hydrolase activity"/>
    <property type="evidence" value="ECO:0007669"/>
    <property type="project" value="RHEA"/>
</dbReference>
<keyword evidence="7" id="KW-0460">Magnesium</keyword>